<sequence>MDKYHQFRDKIAAKYEQCVPAEHNFNAPGFIYPPQVEAASQILYEFLSARNGCGGAMWVILAAMMQSGKTGVMQMLAWLVSRSDTLRDILDDFVDLGNIYVLTGMSSTDWKDQTHQRMGMTGNVPRENVLHNDNMQSMLLAWAKGKQLRQKDRMSRRVIVVVDEAHFGQTNESVIDRFMAAIGTCPDGNPAAWRGERSVYVCSVSATAMSEIVANAKDYAGYKHTVLLQPGAGYTTPTLLLEDRVQSSWKLDRPGIIRLLDAAETQFQSFPTAMYVIVRATDKAQNLIKAAIAERNANGPNVSMSWINYDAKNKFNVNEVLSYPPDNHGIQYVLIKAQLRAAITLTLRHVGMMFDTEFTKVDTAAQSLFGRALGYRSPNEQRTIIFCDKKAVREYAGWAESNFGVLTTPTNAKHMVGSNKPTLEKFMPIVFDMEPTKVAEFHARLMNKGQMLEWLTAQRHPAFDPAVHSLDSLYTVPVIRDHTISEQHFERPWKAYLARRACGGPGRPNEWQAVLDARTGSVTYGKVIVIRSGRLVARQPQTAGSLARQLDADGGSSITHEMYTVRGDRGT</sequence>
<comment type="caution">
    <text evidence="1">The sequence shown here is derived from an EMBL/GenBank/DDBJ whole genome shotgun (WGS) entry which is preliminary data.</text>
</comment>
<dbReference type="AlphaFoldDB" id="A0AAW1QRZ5"/>
<dbReference type="InterPro" id="IPR027417">
    <property type="entry name" value="P-loop_NTPase"/>
</dbReference>
<evidence type="ECO:0000313" key="2">
    <source>
        <dbReference type="Proteomes" id="UP001489004"/>
    </source>
</evidence>
<organism evidence="1 2">
    <name type="scientific">[Myrmecia] bisecta</name>
    <dbReference type="NCBI Taxonomy" id="41462"/>
    <lineage>
        <taxon>Eukaryota</taxon>
        <taxon>Viridiplantae</taxon>
        <taxon>Chlorophyta</taxon>
        <taxon>core chlorophytes</taxon>
        <taxon>Trebouxiophyceae</taxon>
        <taxon>Trebouxiales</taxon>
        <taxon>Trebouxiaceae</taxon>
        <taxon>Myrmecia</taxon>
    </lineage>
</organism>
<gene>
    <name evidence="1" type="ORF">WJX72_006744</name>
</gene>
<evidence type="ECO:0008006" key="3">
    <source>
        <dbReference type="Google" id="ProtNLM"/>
    </source>
</evidence>
<keyword evidence="2" id="KW-1185">Reference proteome</keyword>
<reference evidence="1 2" key="1">
    <citation type="journal article" date="2024" name="Nat. Commun.">
        <title>Phylogenomics reveals the evolutionary origins of lichenization in chlorophyte algae.</title>
        <authorList>
            <person name="Puginier C."/>
            <person name="Libourel C."/>
            <person name="Otte J."/>
            <person name="Skaloud P."/>
            <person name="Haon M."/>
            <person name="Grisel S."/>
            <person name="Petersen M."/>
            <person name="Berrin J.G."/>
            <person name="Delaux P.M."/>
            <person name="Dal Grande F."/>
            <person name="Keller J."/>
        </authorList>
    </citation>
    <scope>NUCLEOTIDE SEQUENCE [LARGE SCALE GENOMIC DNA]</scope>
    <source>
        <strain evidence="1 2">SAG 2043</strain>
    </source>
</reference>
<accession>A0AAW1QRZ5</accession>
<proteinExistence type="predicted"/>
<dbReference type="SUPFAM" id="SSF52540">
    <property type="entry name" value="P-loop containing nucleoside triphosphate hydrolases"/>
    <property type="match status" value="1"/>
</dbReference>
<protein>
    <recommendedName>
        <fullName evidence="3">Helicase ATP-binding domain-containing protein</fullName>
    </recommendedName>
</protein>
<dbReference type="Proteomes" id="UP001489004">
    <property type="component" value="Unassembled WGS sequence"/>
</dbReference>
<evidence type="ECO:0000313" key="1">
    <source>
        <dbReference type="EMBL" id="KAK9823978.1"/>
    </source>
</evidence>
<dbReference type="EMBL" id="JALJOR010000002">
    <property type="protein sequence ID" value="KAK9823978.1"/>
    <property type="molecule type" value="Genomic_DNA"/>
</dbReference>
<name>A0AAW1QRZ5_9CHLO</name>